<dbReference type="Pfam" id="PF12697">
    <property type="entry name" value="Abhydrolase_6"/>
    <property type="match status" value="1"/>
</dbReference>
<gene>
    <name evidence="4" type="ORF">AWJ20_2205</name>
</gene>
<dbReference type="PANTHER" id="PTHR43329">
    <property type="entry name" value="EPOXIDE HYDROLASE"/>
    <property type="match status" value="1"/>
</dbReference>
<dbReference type="OrthoDB" id="408373at2759"/>
<dbReference type="InterPro" id="IPR000073">
    <property type="entry name" value="AB_hydrolase_1"/>
</dbReference>
<keyword evidence="1 4" id="KW-0378">Hydrolase</keyword>
<protein>
    <submittedName>
        <fullName evidence="4">Putative epoxide hydrolase</fullName>
    </submittedName>
</protein>
<organism evidence="4 5">
    <name type="scientific">Sugiyamaella lignohabitans</name>
    <dbReference type="NCBI Taxonomy" id="796027"/>
    <lineage>
        <taxon>Eukaryota</taxon>
        <taxon>Fungi</taxon>
        <taxon>Dikarya</taxon>
        <taxon>Ascomycota</taxon>
        <taxon>Saccharomycotina</taxon>
        <taxon>Dipodascomycetes</taxon>
        <taxon>Dipodascales</taxon>
        <taxon>Trichomonascaceae</taxon>
        <taxon>Sugiyamaella</taxon>
    </lineage>
</organism>
<evidence type="ECO:0000256" key="2">
    <source>
        <dbReference type="ARBA" id="ARBA00038334"/>
    </source>
</evidence>
<dbReference type="KEGG" id="slb:AWJ20_2205"/>
<dbReference type="InterPro" id="IPR000639">
    <property type="entry name" value="Epox_hydrolase-like"/>
</dbReference>
<evidence type="ECO:0000313" key="4">
    <source>
        <dbReference type="EMBL" id="ANB14600.1"/>
    </source>
</evidence>
<dbReference type="GO" id="GO:0016787">
    <property type="term" value="F:hydrolase activity"/>
    <property type="evidence" value="ECO:0007669"/>
    <property type="project" value="UniProtKB-KW"/>
</dbReference>
<dbReference type="GeneID" id="30034091"/>
<dbReference type="InterPro" id="IPR029058">
    <property type="entry name" value="AB_hydrolase_fold"/>
</dbReference>
<dbReference type="AlphaFoldDB" id="A0A161HG16"/>
<proteinExistence type="inferred from homology"/>
<reference evidence="4 5" key="1">
    <citation type="submission" date="2016-02" db="EMBL/GenBank/DDBJ databases">
        <title>Complete genome sequence and transcriptome regulation of the pentose utilising yeast Sugiyamaella lignohabitans.</title>
        <authorList>
            <person name="Bellasio M."/>
            <person name="Peymann A."/>
            <person name="Valli M."/>
            <person name="Sipitzky M."/>
            <person name="Graf A."/>
            <person name="Sauer M."/>
            <person name="Marx H."/>
            <person name="Mattanovich D."/>
        </authorList>
    </citation>
    <scope>NUCLEOTIDE SEQUENCE [LARGE SCALE GENOMIC DNA]</scope>
    <source>
        <strain evidence="4 5">CBS 10342</strain>
    </source>
</reference>
<evidence type="ECO:0000256" key="1">
    <source>
        <dbReference type="ARBA" id="ARBA00022801"/>
    </source>
</evidence>
<keyword evidence="5" id="KW-1185">Reference proteome</keyword>
<dbReference type="EMBL" id="CP014503">
    <property type="protein sequence ID" value="ANB14600.1"/>
    <property type="molecule type" value="Genomic_DNA"/>
</dbReference>
<comment type="similarity">
    <text evidence="2">Belongs to the AB hydrolase superfamily. Epoxide hydrolase family.</text>
</comment>
<evidence type="ECO:0000259" key="3">
    <source>
        <dbReference type="Pfam" id="PF12697"/>
    </source>
</evidence>
<dbReference type="SUPFAM" id="SSF53474">
    <property type="entry name" value="alpha/beta-Hydrolases"/>
    <property type="match status" value="1"/>
</dbReference>
<dbReference type="PRINTS" id="PR00412">
    <property type="entry name" value="EPOXHYDRLASE"/>
</dbReference>
<dbReference type="Proteomes" id="UP000189580">
    <property type="component" value="Chromosome b"/>
</dbReference>
<dbReference type="RefSeq" id="XP_018737077.1">
    <property type="nucleotide sequence ID" value="XM_018879133.1"/>
</dbReference>
<accession>A0A161HG16</accession>
<name>A0A161HG16_9ASCO</name>
<sequence>MSRFEVKLHANNLTFSAYSSYTEHQLAQVTPDRIILLLHGFPDTRQSFDEIWPILEKKYPAPSTLLLAPSLRGYEPETVLPSRLSYTPTDIASDVIGWIKEIIGDKKIPVHLIGHDWGALATFRTASLQPDLITSISTLAIPYMVNLSPLELLWHVPEQIYLSSYMVRMQTSYFYGSRLYEDAVTTVVGAQGKERKVLPYIEYLWKYWSPGWKFTQDELADFCEAVQKPGVVDATTGYYRSLAAKRDRYWRVDFNKVPGLLIGGRDDGCMSYRLYDLQREKLAPYGENVKIALVDKVGHFMHRENPVTIAELCIDWIDSHE</sequence>
<feature type="domain" description="AB hydrolase-1" evidence="3">
    <location>
        <begin position="35"/>
        <end position="311"/>
    </location>
</feature>
<dbReference type="Gene3D" id="3.40.50.1820">
    <property type="entry name" value="alpha/beta hydrolase"/>
    <property type="match status" value="1"/>
</dbReference>
<evidence type="ECO:0000313" key="5">
    <source>
        <dbReference type="Proteomes" id="UP000189580"/>
    </source>
</evidence>